<evidence type="ECO:0000313" key="1">
    <source>
        <dbReference type="EMBL" id="GJT83906.1"/>
    </source>
</evidence>
<reference evidence="1" key="1">
    <citation type="journal article" date="2022" name="Int. J. Mol. Sci.">
        <title>Draft Genome of Tanacetum Coccineum: Genomic Comparison of Closely Related Tanacetum-Family Plants.</title>
        <authorList>
            <person name="Yamashiro T."/>
            <person name="Shiraishi A."/>
            <person name="Nakayama K."/>
            <person name="Satake H."/>
        </authorList>
    </citation>
    <scope>NUCLEOTIDE SEQUENCE</scope>
</reference>
<comment type="caution">
    <text evidence="1">The sequence shown here is derived from an EMBL/GenBank/DDBJ whole genome shotgun (WGS) entry which is preliminary data.</text>
</comment>
<dbReference type="Proteomes" id="UP001151760">
    <property type="component" value="Unassembled WGS sequence"/>
</dbReference>
<evidence type="ECO:0000313" key="2">
    <source>
        <dbReference type="Proteomes" id="UP001151760"/>
    </source>
</evidence>
<organism evidence="1 2">
    <name type="scientific">Tanacetum coccineum</name>
    <dbReference type="NCBI Taxonomy" id="301880"/>
    <lineage>
        <taxon>Eukaryota</taxon>
        <taxon>Viridiplantae</taxon>
        <taxon>Streptophyta</taxon>
        <taxon>Embryophyta</taxon>
        <taxon>Tracheophyta</taxon>
        <taxon>Spermatophyta</taxon>
        <taxon>Magnoliopsida</taxon>
        <taxon>eudicotyledons</taxon>
        <taxon>Gunneridae</taxon>
        <taxon>Pentapetalae</taxon>
        <taxon>asterids</taxon>
        <taxon>campanulids</taxon>
        <taxon>Asterales</taxon>
        <taxon>Asteraceae</taxon>
        <taxon>Asteroideae</taxon>
        <taxon>Anthemideae</taxon>
        <taxon>Anthemidinae</taxon>
        <taxon>Tanacetum</taxon>
    </lineage>
</organism>
<accession>A0ABQ5H8M0</accession>
<proteinExistence type="predicted"/>
<sequence length="330" mass="38611">MLDHSKVEPMGRLLDVLCKVGVTTILANFLLLDIPVDRDVPIVVRRIFLHTCGAIMNTIKGKTSTFDGIVHQKFYVANVRNAHAESDSNDDEEYCLMKDDMGKPIYGPNHAKYLSCDDPEDKRGYSLLFDIKEPIYIELCHEFYSTYEFDEDVTDEELITNKLIKFRLGGCIHSLTLLEFAHRLGLYHSAQIREEGFEVYFQGGLRSDEHFNARDYWLSFSSEDELHLTTWYDKIQRNELWLMSMFEAKHQDRYANVAWLIAMWLKRKGVGSQRESMIWCEQFNTRMARNMRLLTDEVLDRLSAPIYCRSLDVSHPTQGENVRRDRREPS</sequence>
<keyword evidence="2" id="KW-1185">Reference proteome</keyword>
<gene>
    <name evidence="1" type="ORF">Tco_1058248</name>
</gene>
<reference evidence="1" key="2">
    <citation type="submission" date="2022-01" db="EMBL/GenBank/DDBJ databases">
        <authorList>
            <person name="Yamashiro T."/>
            <person name="Shiraishi A."/>
            <person name="Satake H."/>
            <person name="Nakayama K."/>
        </authorList>
    </citation>
    <scope>NUCLEOTIDE SEQUENCE</scope>
</reference>
<protein>
    <submittedName>
        <fullName evidence="1">Uncharacterized protein</fullName>
    </submittedName>
</protein>
<name>A0ABQ5H8M0_9ASTR</name>
<dbReference type="EMBL" id="BQNB010019304">
    <property type="protein sequence ID" value="GJT83906.1"/>
    <property type="molecule type" value="Genomic_DNA"/>
</dbReference>